<dbReference type="InterPro" id="IPR036388">
    <property type="entry name" value="WH-like_DNA-bd_sf"/>
</dbReference>
<dbReference type="SUPFAM" id="SSF46894">
    <property type="entry name" value="C-terminal effector domain of the bipartite response regulators"/>
    <property type="match status" value="1"/>
</dbReference>
<evidence type="ECO:0000313" key="4">
    <source>
        <dbReference type="EMBL" id="GAA4508152.1"/>
    </source>
</evidence>
<dbReference type="PANTHER" id="PTHR16305">
    <property type="entry name" value="TESTICULAR SOLUBLE ADENYLYL CYCLASE"/>
    <property type="match status" value="1"/>
</dbReference>
<dbReference type="Gene3D" id="1.10.10.10">
    <property type="entry name" value="Winged helix-like DNA-binding domain superfamily/Winged helix DNA-binding domain"/>
    <property type="match status" value="1"/>
</dbReference>
<accession>A0ABP8QRZ8</accession>
<comment type="caution">
    <text evidence="4">The sequence shown here is derived from an EMBL/GenBank/DDBJ whole genome shotgun (WGS) entry which is preliminary data.</text>
</comment>
<name>A0ABP8QRZ8_9ACTN</name>
<dbReference type="EMBL" id="BAABHF010000042">
    <property type="protein sequence ID" value="GAA4508152.1"/>
    <property type="molecule type" value="Genomic_DNA"/>
</dbReference>
<dbReference type="PANTHER" id="PTHR16305:SF35">
    <property type="entry name" value="TRANSCRIPTIONAL ACTIVATOR DOMAIN"/>
    <property type="match status" value="1"/>
</dbReference>
<evidence type="ECO:0000259" key="3">
    <source>
        <dbReference type="PROSITE" id="PS50043"/>
    </source>
</evidence>
<dbReference type="InterPro" id="IPR027417">
    <property type="entry name" value="P-loop_NTPase"/>
</dbReference>
<dbReference type="RefSeq" id="WP_345470943.1">
    <property type="nucleotide sequence ID" value="NZ_BAABHF010000042.1"/>
</dbReference>
<sequence>MVGRDAELARLRRAVASPSALVLVDGEAGIGKTRLVQEAVAERRRVLVAVCPPFQDASTLGPVVDAIRQTGVTAAGLGLSGLAGALRPLFPDWADELPGPVEPLLDAAATQHRLLRALAELLDRLGVELLVVEDAHWADEATLELLLFLTARQPPGVSVLVTYRPEDVPAGSLLRRLSSRARGMSGHLRLTLNPLDTADTAALVSSMLGGEHVSAAFAEFLHTQTDGLPLAIEESVRLLRDRADLVRVHEEWTRRSLDEIAVPPTIRDAVLERIGRLDEPARTLLHAAAVLAEPADEAVLRAVADLPERQCRAAIVDAIAGGLLVDDERGRLAFAHVLAARAIYDAVPGPVRRMLHGRAGRALEAAGRPSASRLARHFRQAGDTSRWHRYAERAADLALSVGDDAAAAGHLLDLLGADLPADALIRVAGKMPTLASSGYLRSSGLVEGLRSMLDRAALSRRQRAEIRAQLGAALIRGGEPEAAVAELESAVPDLGHDPFRQAYAMTGLGMPYSTNRPAKEHRRWFDRAAAVVAEASLPQREVLEFQVSRATGLLSLGDPGGWTVAAGLPDGATAPGEVAPLARAALNIGNASMDWGRYGEAREHLAHGARLAEHHGYVRLHDMIAVTSAHLDWFTGRWDGLAERAARLAELDGEAEIQLDAQTIAGLLDAARGDRSSARARLRWVLDESGRRGLVRVPQEPAAGLARLCLAEQDADAALRITDAPMRLIAAKETWLWATEFLPVRVEALIAAGRPAEAAELTAGYERGLRDCGAPSAHAALADCRGRLAEAHGGPAAAVDAYARAAEEWDALPRPYAALLTRERQASCLVSAGRRDAGLQLLTEVLRGLSRLGATGDADRVVERLRGHGVAARRVWRGGRRGYGSELSPRELEVVRLLMTGQSNKAIAQALSRSPKTVAAQLNSAMRKLGVSSRTALAVAAAQAGFGPGELPAEL</sequence>
<dbReference type="Pfam" id="PF13191">
    <property type="entry name" value="AAA_16"/>
    <property type="match status" value="1"/>
</dbReference>
<feature type="domain" description="HTH luxR-type" evidence="3">
    <location>
        <begin position="880"/>
        <end position="945"/>
    </location>
</feature>
<dbReference type="PROSITE" id="PS00622">
    <property type="entry name" value="HTH_LUXR_1"/>
    <property type="match status" value="1"/>
</dbReference>
<dbReference type="CDD" id="cd06170">
    <property type="entry name" value="LuxR_C_like"/>
    <property type="match status" value="1"/>
</dbReference>
<evidence type="ECO:0000256" key="2">
    <source>
        <dbReference type="ARBA" id="ARBA00022840"/>
    </source>
</evidence>
<dbReference type="Proteomes" id="UP001500503">
    <property type="component" value="Unassembled WGS sequence"/>
</dbReference>
<gene>
    <name evidence="4" type="ORF">GCM10023191_067550</name>
</gene>
<reference evidence="5" key="1">
    <citation type="journal article" date="2019" name="Int. J. Syst. Evol. Microbiol.">
        <title>The Global Catalogue of Microorganisms (GCM) 10K type strain sequencing project: providing services to taxonomists for standard genome sequencing and annotation.</title>
        <authorList>
            <consortium name="The Broad Institute Genomics Platform"/>
            <consortium name="The Broad Institute Genome Sequencing Center for Infectious Disease"/>
            <person name="Wu L."/>
            <person name="Ma J."/>
        </authorList>
    </citation>
    <scope>NUCLEOTIDE SEQUENCE [LARGE SCALE GENOMIC DNA]</scope>
    <source>
        <strain evidence="5">JCM 17933</strain>
    </source>
</reference>
<keyword evidence="5" id="KW-1185">Reference proteome</keyword>
<organism evidence="4 5">
    <name type="scientific">Actinoallomurus oryzae</name>
    <dbReference type="NCBI Taxonomy" id="502180"/>
    <lineage>
        <taxon>Bacteria</taxon>
        <taxon>Bacillati</taxon>
        <taxon>Actinomycetota</taxon>
        <taxon>Actinomycetes</taxon>
        <taxon>Streptosporangiales</taxon>
        <taxon>Thermomonosporaceae</taxon>
        <taxon>Actinoallomurus</taxon>
    </lineage>
</organism>
<dbReference type="PRINTS" id="PR00038">
    <property type="entry name" value="HTHLUXR"/>
</dbReference>
<dbReference type="InterPro" id="IPR016032">
    <property type="entry name" value="Sig_transdc_resp-reg_C-effctor"/>
</dbReference>
<keyword evidence="2" id="KW-0067">ATP-binding</keyword>
<proteinExistence type="predicted"/>
<protein>
    <submittedName>
        <fullName evidence="4">LuxR family transcriptional regulator</fullName>
    </submittedName>
</protein>
<dbReference type="InterPro" id="IPR041664">
    <property type="entry name" value="AAA_16"/>
</dbReference>
<dbReference type="InterPro" id="IPR000792">
    <property type="entry name" value="Tscrpt_reg_LuxR_C"/>
</dbReference>
<dbReference type="SUPFAM" id="SSF52540">
    <property type="entry name" value="P-loop containing nucleoside triphosphate hydrolases"/>
    <property type="match status" value="1"/>
</dbReference>
<dbReference type="SMART" id="SM00421">
    <property type="entry name" value="HTH_LUXR"/>
    <property type="match status" value="1"/>
</dbReference>
<dbReference type="Pfam" id="PF00196">
    <property type="entry name" value="GerE"/>
    <property type="match status" value="1"/>
</dbReference>
<dbReference type="PROSITE" id="PS50043">
    <property type="entry name" value="HTH_LUXR_2"/>
    <property type="match status" value="1"/>
</dbReference>
<keyword evidence="1" id="KW-0547">Nucleotide-binding</keyword>
<dbReference type="Gene3D" id="3.40.50.300">
    <property type="entry name" value="P-loop containing nucleotide triphosphate hydrolases"/>
    <property type="match status" value="1"/>
</dbReference>
<evidence type="ECO:0000313" key="5">
    <source>
        <dbReference type="Proteomes" id="UP001500503"/>
    </source>
</evidence>
<evidence type="ECO:0000256" key="1">
    <source>
        <dbReference type="ARBA" id="ARBA00022741"/>
    </source>
</evidence>